<organism evidence="4 5">
    <name type="scientific">Klenkia sesuvii</name>
    <dbReference type="NCBI Taxonomy" id="3103137"/>
    <lineage>
        <taxon>Bacteria</taxon>
        <taxon>Bacillati</taxon>
        <taxon>Actinomycetota</taxon>
        <taxon>Actinomycetes</taxon>
        <taxon>Geodermatophilales</taxon>
        <taxon>Geodermatophilaceae</taxon>
        <taxon>Klenkia</taxon>
    </lineage>
</organism>
<accession>A0ABU8DQJ2</accession>
<protein>
    <submittedName>
        <fullName evidence="4">Alcohol dehydrogenase catalytic domain-containing protein</fullName>
    </submittedName>
</protein>
<comment type="caution">
    <text evidence="4">The sequence shown here is derived from an EMBL/GenBank/DDBJ whole genome shotgun (WGS) entry which is preliminary data.</text>
</comment>
<dbReference type="InterPro" id="IPR020843">
    <property type="entry name" value="ER"/>
</dbReference>
<dbReference type="RefSeq" id="WP_336403260.1">
    <property type="nucleotide sequence ID" value="NZ_JBAPLU010000004.1"/>
</dbReference>
<dbReference type="Gene3D" id="3.90.180.10">
    <property type="entry name" value="Medium-chain alcohol dehydrogenases, catalytic domain"/>
    <property type="match status" value="1"/>
</dbReference>
<dbReference type="InterPro" id="IPR013149">
    <property type="entry name" value="ADH-like_C"/>
</dbReference>
<evidence type="ECO:0000313" key="4">
    <source>
        <dbReference type="EMBL" id="MEI4271115.1"/>
    </source>
</evidence>
<comment type="cofactor">
    <cofactor evidence="1">
        <name>Zn(2+)</name>
        <dbReference type="ChEBI" id="CHEBI:29105"/>
    </cofactor>
</comment>
<dbReference type="PANTHER" id="PTHR43401:SF5">
    <property type="entry name" value="ALCOHOL DEHYDROGENASE-RELATED"/>
    <property type="match status" value="1"/>
</dbReference>
<dbReference type="Proteomes" id="UP001361570">
    <property type="component" value="Unassembled WGS sequence"/>
</dbReference>
<keyword evidence="5" id="KW-1185">Reference proteome</keyword>
<dbReference type="PANTHER" id="PTHR43401">
    <property type="entry name" value="L-THREONINE 3-DEHYDROGENASE"/>
    <property type="match status" value="1"/>
</dbReference>
<evidence type="ECO:0000259" key="3">
    <source>
        <dbReference type="SMART" id="SM00829"/>
    </source>
</evidence>
<dbReference type="InterPro" id="IPR050129">
    <property type="entry name" value="Zn_alcohol_dh"/>
</dbReference>
<dbReference type="SUPFAM" id="SSF51735">
    <property type="entry name" value="NAD(P)-binding Rossmann-fold domains"/>
    <property type="match status" value="1"/>
</dbReference>
<keyword evidence="2" id="KW-0560">Oxidoreductase</keyword>
<dbReference type="Pfam" id="PF08240">
    <property type="entry name" value="ADH_N"/>
    <property type="match status" value="1"/>
</dbReference>
<dbReference type="Gene3D" id="3.40.50.720">
    <property type="entry name" value="NAD(P)-binding Rossmann-like Domain"/>
    <property type="match status" value="1"/>
</dbReference>
<sequence>MRAARMHAQHQPFTVDEVEVPTPRPTDVLVKVEACGIVPNLGNVLNFLPEWWPHLTFPPLPAIFGLDVAGVVEAVGDQVHGIEVGQRVYVNPGRHCGGCHACRTGDPQECPAYTFNGYFGFGPGSAQLYADYPYGGFGEYMTAPLYSLVTIPDNLSFEAAARFGYLGTAYRALRASGVDANSVVVVNGTSGTLGVGTVLMALAMGARKVLGIARNEELLAKVEALAPGRVEVFSTTGTAEGAVAAWVKERTGGRGADIVIDALQSGAQAEPLLEAMGGLARGGRHAPIGGVLGPLPVNLNVLMSNDQRVVASLWFDTADGQAMASMVESGVLDLSVLEHEVYGLDQVNEALAVMANRNGGFSNYVLKP</sequence>
<dbReference type="SMART" id="SM00829">
    <property type="entry name" value="PKS_ER"/>
    <property type="match status" value="1"/>
</dbReference>
<evidence type="ECO:0000313" key="5">
    <source>
        <dbReference type="Proteomes" id="UP001361570"/>
    </source>
</evidence>
<feature type="domain" description="Enoyl reductase (ER)" evidence="3">
    <location>
        <begin position="8"/>
        <end position="359"/>
    </location>
</feature>
<dbReference type="InterPro" id="IPR011032">
    <property type="entry name" value="GroES-like_sf"/>
</dbReference>
<dbReference type="Pfam" id="PF00107">
    <property type="entry name" value="ADH_zinc_N"/>
    <property type="match status" value="1"/>
</dbReference>
<name>A0ABU8DQJ2_9ACTN</name>
<dbReference type="InterPro" id="IPR013154">
    <property type="entry name" value="ADH-like_N"/>
</dbReference>
<evidence type="ECO:0000256" key="1">
    <source>
        <dbReference type="ARBA" id="ARBA00001947"/>
    </source>
</evidence>
<dbReference type="InterPro" id="IPR036291">
    <property type="entry name" value="NAD(P)-bd_dom_sf"/>
</dbReference>
<evidence type="ECO:0000256" key="2">
    <source>
        <dbReference type="ARBA" id="ARBA00023002"/>
    </source>
</evidence>
<dbReference type="SUPFAM" id="SSF50129">
    <property type="entry name" value="GroES-like"/>
    <property type="match status" value="1"/>
</dbReference>
<proteinExistence type="predicted"/>
<gene>
    <name evidence="4" type="ORF">TEK04_05230</name>
</gene>
<reference evidence="4 5" key="1">
    <citation type="submission" date="2024-03" db="EMBL/GenBank/DDBJ databases">
        <title>Draft genome sequence of Klenkia sp. LSe6-5.</title>
        <authorList>
            <person name="Duangmal K."/>
            <person name="Chantavorakit T."/>
        </authorList>
    </citation>
    <scope>NUCLEOTIDE SEQUENCE [LARGE SCALE GENOMIC DNA]</scope>
    <source>
        <strain evidence="4 5">LSe6-5</strain>
    </source>
</reference>
<dbReference type="EMBL" id="JBAPLU010000004">
    <property type="protein sequence ID" value="MEI4271115.1"/>
    <property type="molecule type" value="Genomic_DNA"/>
</dbReference>